<reference evidence="7 8" key="1">
    <citation type="submission" date="2020-08" db="EMBL/GenBank/DDBJ databases">
        <authorList>
            <person name="Kim C.M."/>
        </authorList>
    </citation>
    <scope>NUCLEOTIDE SEQUENCE [LARGE SCALE GENOMIC DNA]</scope>
    <source>
        <strain evidence="7 8">UL070</strain>
    </source>
</reference>
<accession>A0A7W4LJT7</accession>
<keyword evidence="5" id="KW-0732">Signal</keyword>
<dbReference type="Gene3D" id="3.40.720.10">
    <property type="entry name" value="Alkaline Phosphatase, subunit A"/>
    <property type="match status" value="1"/>
</dbReference>
<evidence type="ECO:0000259" key="6">
    <source>
        <dbReference type="Pfam" id="PF00884"/>
    </source>
</evidence>
<evidence type="ECO:0000256" key="5">
    <source>
        <dbReference type="SAM" id="SignalP"/>
    </source>
</evidence>
<evidence type="ECO:0000256" key="1">
    <source>
        <dbReference type="ARBA" id="ARBA00008779"/>
    </source>
</evidence>
<protein>
    <submittedName>
        <fullName evidence="7">Sulfatase-like hydrolase/transferase</fullName>
    </submittedName>
</protein>
<evidence type="ECO:0000313" key="7">
    <source>
        <dbReference type="EMBL" id="MBB2494413.1"/>
    </source>
</evidence>
<dbReference type="AlphaFoldDB" id="A0A7W4LJT7"/>
<evidence type="ECO:0000256" key="2">
    <source>
        <dbReference type="ARBA" id="ARBA00022723"/>
    </source>
</evidence>
<dbReference type="RefSeq" id="WP_183087943.1">
    <property type="nucleotide sequence ID" value="NZ_JACJUD010000001.1"/>
</dbReference>
<comment type="caution">
    <text evidence="7">The sequence shown here is derived from an EMBL/GenBank/DDBJ whole genome shotgun (WGS) entry which is preliminary data.</text>
</comment>
<dbReference type="GO" id="GO:0046872">
    <property type="term" value="F:metal ion binding"/>
    <property type="evidence" value="ECO:0007669"/>
    <property type="project" value="UniProtKB-KW"/>
</dbReference>
<dbReference type="Proteomes" id="UP000542720">
    <property type="component" value="Unassembled WGS sequence"/>
</dbReference>
<dbReference type="PANTHER" id="PTHR42693:SF33">
    <property type="entry name" value="ARYLSULFATASE"/>
    <property type="match status" value="1"/>
</dbReference>
<keyword evidence="3 7" id="KW-0378">Hydrolase</keyword>
<dbReference type="GO" id="GO:0016740">
    <property type="term" value="F:transferase activity"/>
    <property type="evidence" value="ECO:0007669"/>
    <property type="project" value="UniProtKB-KW"/>
</dbReference>
<dbReference type="PANTHER" id="PTHR42693">
    <property type="entry name" value="ARYLSULFATASE FAMILY MEMBER"/>
    <property type="match status" value="1"/>
</dbReference>
<feature type="chain" id="PRO_5031450171" evidence="5">
    <location>
        <begin position="27"/>
        <end position="621"/>
    </location>
</feature>
<organism evidence="7 8">
    <name type="scientific">Aquipseudomonas ullengensis</name>
    <dbReference type="NCBI Taxonomy" id="2759166"/>
    <lineage>
        <taxon>Bacteria</taxon>
        <taxon>Pseudomonadati</taxon>
        <taxon>Pseudomonadota</taxon>
        <taxon>Gammaproteobacteria</taxon>
        <taxon>Pseudomonadales</taxon>
        <taxon>Pseudomonadaceae</taxon>
        <taxon>Aquipseudomonas</taxon>
    </lineage>
</organism>
<dbReference type="InterPro" id="IPR000917">
    <property type="entry name" value="Sulfatase_N"/>
</dbReference>
<dbReference type="GO" id="GO:0004065">
    <property type="term" value="F:arylsulfatase activity"/>
    <property type="evidence" value="ECO:0007669"/>
    <property type="project" value="TreeGrafter"/>
</dbReference>
<evidence type="ECO:0000256" key="4">
    <source>
        <dbReference type="ARBA" id="ARBA00022837"/>
    </source>
</evidence>
<sequence length="621" mass="67685">MAGYCKNACFLFLIILLCAGCSGNDADQPSRPNILFILADDLGNNDIASWGAGEPRTPTLDQLSQQSLRFRSHYTDSSCSVSRAALLSGRDPVTIGFEPIGLGLSEDLETLPRSLKQLGYRTLHVGKWHVGEAKEYPGVWPLQQGFDHWFGMFSHFVLQGPNASGELESSKPTFMNPWLQLDREPIRKYSGHLDDILTDYALKQIANAKNDKAPWFINLWYLSPHHPYQPAEAFAKQYPDDANGRYLAVLAQLDHNVQRVLQALEQSGQAENTIVVFASDNGSPNIARDSNYPFTGIKVSYREGGVRSPLLIRWPGHLKAGDIEGTTRITDLYPTLLGMAGGEVPGGLSGRNLSDALLAQASLPKVDALHWAADTAWGQLYGVHFPGRGLFAQDVTGPFSVEAVTGPVNRPVRSETLELSQVQAGDLMRDWERKVRPIPLTWQRRSASAGVLTGRDFQRAPMIGGFSLGLALGSPSAGQGEQILVEQPGVWSMHLLPDGHLRFRHGATVFLSGAAVSLPRACNTLIASVYLEPASQFPFKKPGTADVRLFVNQELVLQSSQMLTRTNDEAVLHSPTYIGAGADGRDTYSGTVDKTLLIGKHFRPGQTGYGLGDMAADLCAP</sequence>
<keyword evidence="2" id="KW-0479">Metal-binding</keyword>
<keyword evidence="7" id="KW-0808">Transferase</keyword>
<dbReference type="EMBL" id="JACJUD010000001">
    <property type="protein sequence ID" value="MBB2494413.1"/>
    <property type="molecule type" value="Genomic_DNA"/>
</dbReference>
<dbReference type="PROSITE" id="PS00149">
    <property type="entry name" value="SULFATASE_2"/>
    <property type="match status" value="1"/>
</dbReference>
<evidence type="ECO:0000256" key="3">
    <source>
        <dbReference type="ARBA" id="ARBA00022801"/>
    </source>
</evidence>
<dbReference type="Pfam" id="PF00884">
    <property type="entry name" value="Sulfatase"/>
    <property type="match status" value="1"/>
</dbReference>
<dbReference type="InterPro" id="IPR024607">
    <property type="entry name" value="Sulfatase_CS"/>
</dbReference>
<proteinExistence type="inferred from homology"/>
<feature type="signal peptide" evidence="5">
    <location>
        <begin position="1"/>
        <end position="26"/>
    </location>
</feature>
<dbReference type="SUPFAM" id="SSF53649">
    <property type="entry name" value="Alkaline phosphatase-like"/>
    <property type="match status" value="1"/>
</dbReference>
<keyword evidence="4" id="KW-0106">Calcium</keyword>
<evidence type="ECO:0000313" key="8">
    <source>
        <dbReference type="Proteomes" id="UP000542720"/>
    </source>
</evidence>
<dbReference type="InterPro" id="IPR017850">
    <property type="entry name" value="Alkaline_phosphatase_core_sf"/>
</dbReference>
<comment type="similarity">
    <text evidence="1">Belongs to the sulfatase family.</text>
</comment>
<feature type="domain" description="Sulfatase N-terminal" evidence="6">
    <location>
        <begin position="32"/>
        <end position="341"/>
    </location>
</feature>
<gene>
    <name evidence="7" type="ORF">H3H51_05220</name>
</gene>
<keyword evidence="8" id="KW-1185">Reference proteome</keyword>
<name>A0A7W4LJT7_9GAMM</name>
<dbReference type="InterPro" id="IPR050738">
    <property type="entry name" value="Sulfatase"/>
</dbReference>